<dbReference type="Pfam" id="PF02674">
    <property type="entry name" value="Colicin_V"/>
    <property type="match status" value="1"/>
</dbReference>
<evidence type="ECO:0000256" key="5">
    <source>
        <dbReference type="SAM" id="Phobius"/>
    </source>
</evidence>
<sequence>MSQIVWVDWVILGVILLSTVVSLIRGFVKEALSLLSWVAAFVVARLFYAKLAVLLESTVSTPSVRYIAAFVILFVATLILGAMLNHLISAIVKMSGISGTDRVLGMVFGAIRGVVLVVVAIAVLRLTPVTEDPWWKSSQLIPHFAKIETWSRNVFGDSVKTLM</sequence>
<evidence type="ECO:0000256" key="2">
    <source>
        <dbReference type="ARBA" id="ARBA00022692"/>
    </source>
</evidence>
<keyword evidence="3 5" id="KW-1133">Transmembrane helix</keyword>
<dbReference type="EMBL" id="CP154858">
    <property type="protein sequence ID" value="XDT72903.1"/>
    <property type="molecule type" value="Genomic_DNA"/>
</dbReference>
<feature type="transmembrane region" description="Helical" evidence="5">
    <location>
        <begin position="67"/>
        <end position="91"/>
    </location>
</feature>
<organism evidence="6">
    <name type="scientific">Thermohahella caldifontis</name>
    <dbReference type="NCBI Taxonomy" id="3142973"/>
    <lineage>
        <taxon>Bacteria</taxon>
        <taxon>Pseudomonadati</taxon>
        <taxon>Pseudomonadota</taxon>
        <taxon>Gammaproteobacteria</taxon>
        <taxon>Oceanospirillales</taxon>
        <taxon>Hahellaceae</taxon>
        <taxon>Thermohahella</taxon>
    </lineage>
</organism>
<dbReference type="InterPro" id="IPR052719">
    <property type="entry name" value="CvpA-like"/>
</dbReference>
<feature type="transmembrane region" description="Helical" evidence="5">
    <location>
        <begin position="103"/>
        <end position="124"/>
    </location>
</feature>
<dbReference type="PANTHER" id="PTHR36926:SF1">
    <property type="entry name" value="COLICIN V PRODUCTION PROTEIN"/>
    <property type="match status" value="1"/>
</dbReference>
<evidence type="ECO:0000256" key="1">
    <source>
        <dbReference type="ARBA" id="ARBA00004141"/>
    </source>
</evidence>
<dbReference type="GO" id="GO:0009403">
    <property type="term" value="P:toxin biosynthetic process"/>
    <property type="evidence" value="ECO:0007669"/>
    <property type="project" value="InterPro"/>
</dbReference>
<gene>
    <name evidence="6" type="ORF">AAIA72_02640</name>
</gene>
<dbReference type="GO" id="GO:0016020">
    <property type="term" value="C:membrane"/>
    <property type="evidence" value="ECO:0007669"/>
    <property type="project" value="UniProtKB-SubCell"/>
</dbReference>
<dbReference type="PANTHER" id="PTHR36926">
    <property type="entry name" value="COLICIN V PRODUCTION PROTEIN"/>
    <property type="match status" value="1"/>
</dbReference>
<keyword evidence="2 5" id="KW-0812">Transmembrane</keyword>
<dbReference type="KEGG" id="tcd:AAIA72_02640"/>
<proteinExistence type="predicted"/>
<evidence type="ECO:0000313" key="6">
    <source>
        <dbReference type="EMBL" id="XDT72903.1"/>
    </source>
</evidence>
<reference evidence="6" key="1">
    <citation type="submission" date="2024-05" db="EMBL/GenBank/DDBJ databases">
        <title>Genome sequencing of novel strain.</title>
        <authorList>
            <person name="Ganbat D."/>
            <person name="Ganbat S."/>
            <person name="Lee S.-J."/>
        </authorList>
    </citation>
    <scope>NUCLEOTIDE SEQUENCE</scope>
    <source>
        <strain evidence="6">SMD15-11</strain>
    </source>
</reference>
<accession>A0AB39UY07</accession>
<feature type="transmembrane region" description="Helical" evidence="5">
    <location>
        <begin position="34"/>
        <end position="55"/>
    </location>
</feature>
<name>A0AB39UY07_9GAMM</name>
<evidence type="ECO:0000256" key="3">
    <source>
        <dbReference type="ARBA" id="ARBA00022989"/>
    </source>
</evidence>
<dbReference type="InterPro" id="IPR003825">
    <property type="entry name" value="Colicin-V_CvpA"/>
</dbReference>
<protein>
    <submittedName>
        <fullName evidence="6">CvpA family protein</fullName>
    </submittedName>
</protein>
<dbReference type="AlphaFoldDB" id="A0AB39UY07"/>
<keyword evidence="4 5" id="KW-0472">Membrane</keyword>
<dbReference type="RefSeq" id="WP_369601903.1">
    <property type="nucleotide sequence ID" value="NZ_CP154858.1"/>
</dbReference>
<feature type="transmembrane region" description="Helical" evidence="5">
    <location>
        <begin position="6"/>
        <end position="27"/>
    </location>
</feature>
<evidence type="ECO:0000256" key="4">
    <source>
        <dbReference type="ARBA" id="ARBA00023136"/>
    </source>
</evidence>
<comment type="subcellular location">
    <subcellularLocation>
        <location evidence="1">Membrane</location>
        <topology evidence="1">Multi-pass membrane protein</topology>
    </subcellularLocation>
</comment>